<evidence type="ECO:0000256" key="3">
    <source>
        <dbReference type="ARBA" id="ARBA00022806"/>
    </source>
</evidence>
<sequence>MTSFDLGRIGAGLSFTPSVPALLEALASPDASVVVQAPPGSGKTTVVPPAVANLLARESTARESAAQEAPAEVPRSTRPAAPRVLVTSPRRVAARAAASRLRSLMSSTASTGAPRSVAGTASGTLPPEALVGHTVRGESTAGPDTRVEFLTPGVLVRRLLNDPELPGIGAVVLDEVHERSLDTDLLLGMLAEVAELRGDLRLVAMSATVDAPMFARALGSEDAPAPVVDSAAALHPVEVQWAPFSHHRTDERGVRRDFLDHVARTAVRARAGFVAPEADAGGSPDRTTSPSAHTAEPGSTPGDTAVDALVFVPGAREVSHIAAAIARLDPGIDVLELHGGIPAQDQDRAVRGRAEGERPRIVVSTSLAESSLTVPGVRVVVDAGLSREPRRDLVRGMSGLVTVSASQASCVQRAGRAGRLGPGLVVRCFDERTFAAAPAHITPEVRAADLTDAVLTLAAWGSPRGEDLRLPEPLPAEAARAAEAVLHGLGAVDDTGAITARGRALAQVPADPRIARALLDGAPLAGAHRAAEVAAALASGERAPGGDLEALVRELRDGRAPAARAFRREVDRLERIAQRPAGTARGTPSANTLPAADLTGYLVALAHPERIAREVPERPGTFLLSGGTRAALPGVPSSATSRSSTAASGSSSSVSQSSAEPRWLAVAEVQRASGAQAAGTGAVIRAAAALSEDTALLAGAPLRTDPTTAEFSGGKVRARRERRLGAIVLSSTPTRPDAEDGRKAVQDALRRAGTGVLDWSDAARALRSRLALLHRELGDPWPDVSETGLLARLDEWLGPEIDALARGASARSVHVTDALRRLLPWPEAVRLDELVPERLEVPSGSHVRITYPEPEADGTLDAAARPLVEVKLQECFGWAETPRLVDGRVPVLFHLLSPGRAPLAITDDLASFWSGPYAGVRAEMRGRYPKHPWPEDPWTAVATKKTNRALRRDG</sequence>
<feature type="region of interest" description="Disordered" evidence="5">
    <location>
        <begin position="273"/>
        <end position="302"/>
    </location>
</feature>
<dbReference type="Gene3D" id="3.40.50.300">
    <property type="entry name" value="P-loop containing nucleotide triphosphate hydrolases"/>
    <property type="match status" value="2"/>
</dbReference>
<feature type="domain" description="Helicase ATP-binding" evidence="6">
    <location>
        <begin position="24"/>
        <end position="227"/>
    </location>
</feature>
<evidence type="ECO:0000313" key="8">
    <source>
        <dbReference type="EMBL" id="GAA2014788.1"/>
    </source>
</evidence>
<organism evidence="8 9">
    <name type="scientific">Brevibacterium samyangense</name>
    <dbReference type="NCBI Taxonomy" id="366888"/>
    <lineage>
        <taxon>Bacteria</taxon>
        <taxon>Bacillati</taxon>
        <taxon>Actinomycetota</taxon>
        <taxon>Actinomycetes</taxon>
        <taxon>Micrococcales</taxon>
        <taxon>Brevibacteriaceae</taxon>
        <taxon>Brevibacterium</taxon>
    </lineage>
</organism>
<dbReference type="PANTHER" id="PTHR43519:SF1">
    <property type="entry name" value="ATP-DEPENDENT RNA HELICASE HRPB"/>
    <property type="match status" value="1"/>
</dbReference>
<feature type="domain" description="Helicase C-terminal" evidence="7">
    <location>
        <begin position="298"/>
        <end position="461"/>
    </location>
</feature>
<dbReference type="Pfam" id="PF00270">
    <property type="entry name" value="DEAD"/>
    <property type="match status" value="1"/>
</dbReference>
<proteinExistence type="predicted"/>
<dbReference type="InterPro" id="IPR027417">
    <property type="entry name" value="P-loop_NTPase"/>
</dbReference>
<evidence type="ECO:0000256" key="5">
    <source>
        <dbReference type="SAM" id="MobiDB-lite"/>
    </source>
</evidence>
<accession>A0ABN2TN07</accession>
<dbReference type="PROSITE" id="PS51192">
    <property type="entry name" value="HELICASE_ATP_BIND_1"/>
    <property type="match status" value="1"/>
</dbReference>
<evidence type="ECO:0000259" key="7">
    <source>
        <dbReference type="PROSITE" id="PS51194"/>
    </source>
</evidence>
<dbReference type="EMBL" id="BAAANO010000035">
    <property type="protein sequence ID" value="GAA2014788.1"/>
    <property type="molecule type" value="Genomic_DNA"/>
</dbReference>
<dbReference type="SMART" id="SM00490">
    <property type="entry name" value="HELICc"/>
    <property type="match status" value="1"/>
</dbReference>
<dbReference type="CDD" id="cd18791">
    <property type="entry name" value="SF2_C_RHA"/>
    <property type="match status" value="1"/>
</dbReference>
<evidence type="ECO:0000256" key="1">
    <source>
        <dbReference type="ARBA" id="ARBA00022741"/>
    </source>
</evidence>
<keyword evidence="9" id="KW-1185">Reference proteome</keyword>
<dbReference type="InterPro" id="IPR007502">
    <property type="entry name" value="Helicase-assoc_dom"/>
</dbReference>
<dbReference type="Gene3D" id="1.20.120.1080">
    <property type="match status" value="1"/>
</dbReference>
<dbReference type="InterPro" id="IPR002464">
    <property type="entry name" value="DNA/RNA_helicase_DEAH_CS"/>
</dbReference>
<evidence type="ECO:0000256" key="2">
    <source>
        <dbReference type="ARBA" id="ARBA00022801"/>
    </source>
</evidence>
<keyword evidence="3 8" id="KW-0347">Helicase</keyword>
<keyword evidence="4" id="KW-0067">ATP-binding</keyword>
<dbReference type="RefSeq" id="WP_344310740.1">
    <property type="nucleotide sequence ID" value="NZ_BAAANO010000035.1"/>
</dbReference>
<keyword evidence="1" id="KW-0547">Nucleotide-binding</keyword>
<name>A0ABN2TN07_9MICO</name>
<feature type="region of interest" description="Disordered" evidence="5">
    <location>
        <begin position="104"/>
        <end position="127"/>
    </location>
</feature>
<dbReference type="SMART" id="SM00487">
    <property type="entry name" value="DEXDc"/>
    <property type="match status" value="1"/>
</dbReference>
<dbReference type="Pfam" id="PF00271">
    <property type="entry name" value="Helicase_C"/>
    <property type="match status" value="1"/>
</dbReference>
<dbReference type="InterPro" id="IPR014001">
    <property type="entry name" value="Helicase_ATP-bd"/>
</dbReference>
<reference evidence="8 9" key="1">
    <citation type="journal article" date="2019" name="Int. J. Syst. Evol. Microbiol.">
        <title>The Global Catalogue of Microorganisms (GCM) 10K type strain sequencing project: providing services to taxonomists for standard genome sequencing and annotation.</title>
        <authorList>
            <consortium name="The Broad Institute Genomics Platform"/>
            <consortium name="The Broad Institute Genome Sequencing Center for Infectious Disease"/>
            <person name="Wu L."/>
            <person name="Ma J."/>
        </authorList>
    </citation>
    <scope>NUCLEOTIDE SEQUENCE [LARGE SCALE GENOMIC DNA]</scope>
    <source>
        <strain evidence="8 9">JCM 14546</strain>
    </source>
</reference>
<evidence type="ECO:0000259" key="6">
    <source>
        <dbReference type="PROSITE" id="PS51192"/>
    </source>
</evidence>
<dbReference type="SUPFAM" id="SSF52540">
    <property type="entry name" value="P-loop containing nucleoside triphosphate hydrolases"/>
    <property type="match status" value="1"/>
</dbReference>
<feature type="compositionally biased region" description="Low complexity" evidence="5">
    <location>
        <begin position="637"/>
        <end position="659"/>
    </location>
</feature>
<feature type="region of interest" description="Disordered" evidence="5">
    <location>
        <begin position="617"/>
        <end position="659"/>
    </location>
</feature>
<evidence type="ECO:0000313" key="9">
    <source>
        <dbReference type="Proteomes" id="UP001500755"/>
    </source>
</evidence>
<dbReference type="PROSITE" id="PS51194">
    <property type="entry name" value="HELICASE_CTER"/>
    <property type="match status" value="1"/>
</dbReference>
<dbReference type="InterPro" id="IPR001650">
    <property type="entry name" value="Helicase_C-like"/>
</dbReference>
<dbReference type="PANTHER" id="PTHR43519">
    <property type="entry name" value="ATP-DEPENDENT RNA HELICASE HRPB"/>
    <property type="match status" value="1"/>
</dbReference>
<dbReference type="GO" id="GO:0004386">
    <property type="term" value="F:helicase activity"/>
    <property type="evidence" value="ECO:0007669"/>
    <property type="project" value="UniProtKB-KW"/>
</dbReference>
<evidence type="ECO:0000256" key="4">
    <source>
        <dbReference type="ARBA" id="ARBA00022840"/>
    </source>
</evidence>
<dbReference type="Proteomes" id="UP001500755">
    <property type="component" value="Unassembled WGS sequence"/>
</dbReference>
<comment type="caution">
    <text evidence="8">The sequence shown here is derived from an EMBL/GenBank/DDBJ whole genome shotgun (WGS) entry which is preliminary data.</text>
</comment>
<gene>
    <name evidence="8" type="primary">hrpB</name>
    <name evidence="8" type="ORF">GCM10009755_28150</name>
</gene>
<feature type="region of interest" description="Disordered" evidence="5">
    <location>
        <begin position="58"/>
        <end position="88"/>
    </location>
</feature>
<dbReference type="InterPro" id="IPR011545">
    <property type="entry name" value="DEAD/DEAH_box_helicase_dom"/>
</dbReference>
<dbReference type="InterPro" id="IPR013689">
    <property type="entry name" value="RNA_helicase_ATP-dep_HrpB_C"/>
</dbReference>
<dbReference type="PROSITE" id="PS00690">
    <property type="entry name" value="DEAH_ATP_HELICASE"/>
    <property type="match status" value="1"/>
</dbReference>
<keyword evidence="2" id="KW-0378">Hydrolase</keyword>
<dbReference type="SMART" id="SM00847">
    <property type="entry name" value="HA2"/>
    <property type="match status" value="1"/>
</dbReference>
<dbReference type="Pfam" id="PF08482">
    <property type="entry name" value="HrpB_C"/>
    <property type="match status" value="1"/>
</dbReference>
<protein>
    <submittedName>
        <fullName evidence="8">ATP-dependent helicase HrpB</fullName>
    </submittedName>
</protein>